<evidence type="ECO:0000313" key="2">
    <source>
        <dbReference type="Proteomes" id="UP000729357"/>
    </source>
</evidence>
<keyword evidence="2" id="KW-1185">Reference proteome</keyword>
<protein>
    <submittedName>
        <fullName evidence="1">Uncharacterized protein</fullName>
    </submittedName>
</protein>
<feature type="non-terminal residue" evidence="1">
    <location>
        <position position="1"/>
    </location>
</feature>
<dbReference type="EMBL" id="JAHFXS010000001">
    <property type="protein sequence ID" value="KAG9991691.1"/>
    <property type="molecule type" value="Genomic_DNA"/>
</dbReference>
<dbReference type="AlphaFoldDB" id="A0A9P8K392"/>
<feature type="non-terminal residue" evidence="1">
    <location>
        <position position="146"/>
    </location>
</feature>
<dbReference type="Proteomes" id="UP000729357">
    <property type="component" value="Unassembled WGS sequence"/>
</dbReference>
<organism evidence="1 2">
    <name type="scientific">Aureobasidium melanogenum</name>
    <name type="common">Aureobasidium pullulans var. melanogenum</name>
    <dbReference type="NCBI Taxonomy" id="46634"/>
    <lineage>
        <taxon>Eukaryota</taxon>
        <taxon>Fungi</taxon>
        <taxon>Dikarya</taxon>
        <taxon>Ascomycota</taxon>
        <taxon>Pezizomycotina</taxon>
        <taxon>Dothideomycetes</taxon>
        <taxon>Dothideomycetidae</taxon>
        <taxon>Dothideales</taxon>
        <taxon>Saccotheciaceae</taxon>
        <taxon>Aureobasidium</taxon>
    </lineage>
</organism>
<evidence type="ECO:0000313" key="1">
    <source>
        <dbReference type="EMBL" id="KAG9991691.1"/>
    </source>
</evidence>
<accession>A0A9P8K392</accession>
<reference evidence="1" key="2">
    <citation type="submission" date="2021-08" db="EMBL/GenBank/DDBJ databases">
        <authorList>
            <person name="Gostincar C."/>
            <person name="Sun X."/>
            <person name="Song Z."/>
            <person name="Gunde-Cimerman N."/>
        </authorList>
    </citation>
    <scope>NUCLEOTIDE SEQUENCE</scope>
    <source>
        <strain evidence="1">EXF-9298</strain>
    </source>
</reference>
<sequence length="146" mass="16576">LTDQECHPLLYQQQIDTDELLERRVGVTNDKWTPKAIRVLAHVVRMPPVSACLIGLYDPSLARCYRTLSGSTRAVHMICASLMNAVPVERCALIAQAIDEQLRLVQRSSTQASSRTSLYCQSLRKRDWQRSSDGGLRCWRLDGRYA</sequence>
<gene>
    <name evidence="1" type="ORF">KCU98_g149</name>
</gene>
<comment type="caution">
    <text evidence="1">The sequence shown here is derived from an EMBL/GenBank/DDBJ whole genome shotgun (WGS) entry which is preliminary data.</text>
</comment>
<reference evidence="1" key="1">
    <citation type="journal article" date="2021" name="J Fungi (Basel)">
        <title>Virulence traits and population genomics of the black yeast Aureobasidium melanogenum.</title>
        <authorList>
            <person name="Cernosa A."/>
            <person name="Sun X."/>
            <person name="Gostincar C."/>
            <person name="Fang C."/>
            <person name="Gunde-Cimerman N."/>
            <person name="Song Z."/>
        </authorList>
    </citation>
    <scope>NUCLEOTIDE SEQUENCE</scope>
    <source>
        <strain evidence="1">EXF-9298</strain>
    </source>
</reference>
<name>A0A9P8K392_AURME</name>
<proteinExistence type="predicted"/>